<feature type="binding site" evidence="8">
    <location>
        <begin position="16"/>
        <end position="18"/>
    </location>
    <ligand>
        <name>shikimate</name>
        <dbReference type="ChEBI" id="CHEBI:36208"/>
    </ligand>
</feature>
<name>A0ABU3BQY4_9BACT</name>
<dbReference type="InterPro" id="IPR022893">
    <property type="entry name" value="Shikimate_DH_fam"/>
</dbReference>
<keyword evidence="3 8" id="KW-0028">Amino-acid biosynthesis</keyword>
<feature type="active site" description="Proton acceptor" evidence="8">
    <location>
        <position position="67"/>
    </location>
</feature>
<evidence type="ECO:0000313" key="11">
    <source>
        <dbReference type="EMBL" id="MDT0631697.1"/>
    </source>
</evidence>
<dbReference type="GO" id="GO:0004764">
    <property type="term" value="F:shikimate 3-dehydrogenase (NADP+) activity"/>
    <property type="evidence" value="ECO:0007669"/>
    <property type="project" value="UniProtKB-EC"/>
</dbReference>
<dbReference type="EC" id="1.1.1.25" evidence="2 8"/>
<evidence type="ECO:0000256" key="8">
    <source>
        <dbReference type="HAMAP-Rule" id="MF_00222"/>
    </source>
</evidence>
<comment type="catalytic activity">
    <reaction evidence="7 8">
        <text>shikimate + NADP(+) = 3-dehydroshikimate + NADPH + H(+)</text>
        <dbReference type="Rhea" id="RHEA:17737"/>
        <dbReference type="ChEBI" id="CHEBI:15378"/>
        <dbReference type="ChEBI" id="CHEBI:16630"/>
        <dbReference type="ChEBI" id="CHEBI:36208"/>
        <dbReference type="ChEBI" id="CHEBI:57783"/>
        <dbReference type="ChEBI" id="CHEBI:58349"/>
        <dbReference type="EC" id="1.1.1.25"/>
    </reaction>
</comment>
<feature type="binding site" evidence="8">
    <location>
        <position position="88"/>
    </location>
    <ligand>
        <name>shikimate</name>
        <dbReference type="ChEBI" id="CHEBI:36208"/>
    </ligand>
</feature>
<dbReference type="EMBL" id="JAVRHT010000015">
    <property type="protein sequence ID" value="MDT0631697.1"/>
    <property type="molecule type" value="Genomic_DNA"/>
</dbReference>
<dbReference type="Gene3D" id="3.40.50.720">
    <property type="entry name" value="NAD(P)-binding Rossmann-like Domain"/>
    <property type="match status" value="1"/>
</dbReference>
<evidence type="ECO:0000259" key="9">
    <source>
        <dbReference type="Pfam" id="PF08501"/>
    </source>
</evidence>
<feature type="binding site" evidence="8">
    <location>
        <position position="63"/>
    </location>
    <ligand>
        <name>shikimate</name>
        <dbReference type="ChEBI" id="CHEBI:36208"/>
    </ligand>
</feature>
<dbReference type="InterPro" id="IPR046346">
    <property type="entry name" value="Aminoacid_DH-like_N_sf"/>
</dbReference>
<gene>
    <name evidence="8" type="primary">aroE</name>
    <name evidence="11" type="ORF">RM540_08060</name>
</gene>
<dbReference type="PANTHER" id="PTHR21089:SF1">
    <property type="entry name" value="BIFUNCTIONAL 3-DEHYDROQUINATE DEHYDRATASE_SHIKIMATE DEHYDROGENASE, CHLOROPLASTIC"/>
    <property type="match status" value="1"/>
</dbReference>
<organism evidence="11 12">
    <name type="scientific">Rubrivirga litoralis</name>
    <dbReference type="NCBI Taxonomy" id="3075598"/>
    <lineage>
        <taxon>Bacteria</taxon>
        <taxon>Pseudomonadati</taxon>
        <taxon>Rhodothermota</taxon>
        <taxon>Rhodothermia</taxon>
        <taxon>Rhodothermales</taxon>
        <taxon>Rubricoccaceae</taxon>
        <taxon>Rubrivirga</taxon>
    </lineage>
</organism>
<dbReference type="CDD" id="cd01065">
    <property type="entry name" value="NAD_bind_Shikimate_DH"/>
    <property type="match status" value="1"/>
</dbReference>
<comment type="function">
    <text evidence="8">Involved in the biosynthesis of the chorismate, which leads to the biosynthesis of aromatic amino acids. Catalyzes the reversible NADPH linked reduction of 3-dehydroshikimate (DHSA) to yield shikimate (SA).</text>
</comment>
<comment type="pathway">
    <text evidence="1 8">Metabolic intermediate biosynthesis; chorismate biosynthesis; chorismate from D-erythrose 4-phosphate and phosphoenolpyruvate: step 4/7.</text>
</comment>
<accession>A0ABU3BQY4</accession>
<keyword evidence="6 8" id="KW-0057">Aromatic amino acid biosynthesis</keyword>
<reference evidence="11 12" key="1">
    <citation type="submission" date="2023-09" db="EMBL/GenBank/DDBJ databases">
        <authorList>
            <person name="Rey-Velasco X."/>
        </authorList>
    </citation>
    <scope>NUCLEOTIDE SEQUENCE [LARGE SCALE GENOMIC DNA]</scope>
    <source>
        <strain evidence="11 12">F394</strain>
    </source>
</reference>
<comment type="caution">
    <text evidence="11">The sequence shown here is derived from an EMBL/GenBank/DDBJ whole genome shotgun (WGS) entry which is preliminary data.</text>
</comment>
<keyword evidence="4 8" id="KW-0521">NADP</keyword>
<dbReference type="HAMAP" id="MF_00222">
    <property type="entry name" value="Shikimate_DH_AroE"/>
    <property type="match status" value="1"/>
</dbReference>
<dbReference type="InterPro" id="IPR041121">
    <property type="entry name" value="SDH_C"/>
</dbReference>
<dbReference type="NCBIfam" id="NF001314">
    <property type="entry name" value="PRK00258.2-2"/>
    <property type="match status" value="1"/>
</dbReference>
<dbReference type="InterPro" id="IPR036291">
    <property type="entry name" value="NAD(P)-bd_dom_sf"/>
</dbReference>
<feature type="binding site" evidence="8">
    <location>
        <position position="222"/>
    </location>
    <ligand>
        <name>NADP(+)</name>
        <dbReference type="ChEBI" id="CHEBI:58349"/>
    </ligand>
</feature>
<sequence length="281" mass="29448">MAARLVVLLGTPVAHSVSPALHNAAFQAQELDYTYVACDVDRPSLPAAVEGLWALGGAGANVTIPHKEQALSLASAVTHSAEVVGAANTLVRTAQGWRADNTDIDGFLAPLRRLATPPRYETVVVFGAGGAARAVVYGALRDLSPRRVTVVARRPEQAERLIHDLHHVAGGAELVAAPPGEAGGAVREAALVVNATPLGMGDGRTPWAEASDFHARQVVYDLVYRPAQTPLLRMAAERGATTIGGLPMLLAQAAGSYRQWTGRELPMDVAERAAREALGIG</sequence>
<evidence type="ECO:0000256" key="6">
    <source>
        <dbReference type="ARBA" id="ARBA00023141"/>
    </source>
</evidence>
<proteinExistence type="inferred from homology"/>
<comment type="subunit">
    <text evidence="8">Homodimer.</text>
</comment>
<evidence type="ECO:0000256" key="7">
    <source>
        <dbReference type="ARBA" id="ARBA00049442"/>
    </source>
</evidence>
<dbReference type="SUPFAM" id="SSF53223">
    <property type="entry name" value="Aminoacid dehydrogenase-like, N-terminal domain"/>
    <property type="match status" value="1"/>
</dbReference>
<dbReference type="PANTHER" id="PTHR21089">
    <property type="entry name" value="SHIKIMATE DEHYDROGENASE"/>
    <property type="match status" value="1"/>
</dbReference>
<evidence type="ECO:0000256" key="3">
    <source>
        <dbReference type="ARBA" id="ARBA00022605"/>
    </source>
</evidence>
<comment type="similarity">
    <text evidence="8">Belongs to the shikimate dehydrogenase family.</text>
</comment>
<dbReference type="NCBIfam" id="TIGR00507">
    <property type="entry name" value="aroE"/>
    <property type="match status" value="1"/>
</dbReference>
<dbReference type="Proteomes" id="UP001267426">
    <property type="component" value="Unassembled WGS sequence"/>
</dbReference>
<feature type="binding site" evidence="8">
    <location>
        <position position="252"/>
    </location>
    <ligand>
        <name>shikimate</name>
        <dbReference type="ChEBI" id="CHEBI:36208"/>
    </ligand>
</feature>
<feature type="binding site" evidence="8">
    <location>
        <position position="224"/>
    </location>
    <ligand>
        <name>shikimate</name>
        <dbReference type="ChEBI" id="CHEBI:36208"/>
    </ligand>
</feature>
<dbReference type="RefSeq" id="WP_311663038.1">
    <property type="nucleotide sequence ID" value="NZ_JAVRHT010000015.1"/>
</dbReference>
<evidence type="ECO:0000256" key="4">
    <source>
        <dbReference type="ARBA" id="ARBA00022857"/>
    </source>
</evidence>
<comment type="caution">
    <text evidence="8">Lacks conserved residue(s) required for the propagation of feature annotation.</text>
</comment>
<evidence type="ECO:0000256" key="2">
    <source>
        <dbReference type="ARBA" id="ARBA00012962"/>
    </source>
</evidence>
<dbReference type="InterPro" id="IPR011342">
    <property type="entry name" value="Shikimate_DH"/>
</dbReference>
<evidence type="ECO:0000256" key="5">
    <source>
        <dbReference type="ARBA" id="ARBA00023002"/>
    </source>
</evidence>
<dbReference type="Pfam" id="PF18317">
    <property type="entry name" value="SDH_C"/>
    <property type="match status" value="1"/>
</dbReference>
<evidence type="ECO:0000313" key="12">
    <source>
        <dbReference type="Proteomes" id="UP001267426"/>
    </source>
</evidence>
<feature type="binding site" evidence="8">
    <location>
        <position position="245"/>
    </location>
    <ligand>
        <name>NADP(+)</name>
        <dbReference type="ChEBI" id="CHEBI:58349"/>
    </ligand>
</feature>
<feature type="binding site" evidence="8">
    <location>
        <position position="103"/>
    </location>
    <ligand>
        <name>shikimate</name>
        <dbReference type="ChEBI" id="CHEBI:36208"/>
    </ligand>
</feature>
<evidence type="ECO:0000259" key="10">
    <source>
        <dbReference type="Pfam" id="PF18317"/>
    </source>
</evidence>
<dbReference type="Gene3D" id="3.40.50.10860">
    <property type="entry name" value="Leucine Dehydrogenase, chain A, domain 1"/>
    <property type="match status" value="1"/>
</dbReference>
<feature type="binding site" evidence="8">
    <location>
        <begin position="127"/>
        <end position="131"/>
    </location>
    <ligand>
        <name>NADP(+)</name>
        <dbReference type="ChEBI" id="CHEBI:58349"/>
    </ligand>
</feature>
<keyword evidence="5 8" id="KW-0560">Oxidoreductase</keyword>
<protein>
    <recommendedName>
        <fullName evidence="2 8">Shikimate dehydrogenase (NADP(+))</fullName>
        <shortName evidence="8">SDH</shortName>
        <ecNumber evidence="2 8">1.1.1.25</ecNumber>
    </recommendedName>
</protein>
<dbReference type="InterPro" id="IPR013708">
    <property type="entry name" value="Shikimate_DH-bd_N"/>
</dbReference>
<dbReference type="SUPFAM" id="SSF51735">
    <property type="entry name" value="NAD(P)-binding Rossmann-fold domains"/>
    <property type="match status" value="1"/>
</dbReference>
<keyword evidence="12" id="KW-1185">Reference proteome</keyword>
<feature type="domain" description="Shikimate dehydrogenase substrate binding N-terminal" evidence="9">
    <location>
        <begin position="8"/>
        <end position="90"/>
    </location>
</feature>
<feature type="domain" description="SDH C-terminal" evidence="10">
    <location>
        <begin position="245"/>
        <end position="275"/>
    </location>
</feature>
<dbReference type="Pfam" id="PF08501">
    <property type="entry name" value="Shikimate_dh_N"/>
    <property type="match status" value="1"/>
</dbReference>
<evidence type="ECO:0000256" key="1">
    <source>
        <dbReference type="ARBA" id="ARBA00004871"/>
    </source>
</evidence>